<dbReference type="InterPro" id="IPR003796">
    <property type="entry name" value="RNR_NrdR-like"/>
</dbReference>
<evidence type="ECO:0000256" key="8">
    <source>
        <dbReference type="HAMAP-Rule" id="MF_00440"/>
    </source>
</evidence>
<dbReference type="GO" id="GO:0008270">
    <property type="term" value="F:zinc ion binding"/>
    <property type="evidence" value="ECO:0007669"/>
    <property type="project" value="UniProtKB-UniRule"/>
</dbReference>
<evidence type="ECO:0000256" key="2">
    <source>
        <dbReference type="ARBA" id="ARBA00022741"/>
    </source>
</evidence>
<dbReference type="KEGG" id="tid:Thein_2172"/>
<evidence type="ECO:0000256" key="3">
    <source>
        <dbReference type="ARBA" id="ARBA00022771"/>
    </source>
</evidence>
<keyword evidence="2 8" id="KW-0547">Nucleotide-binding</keyword>
<dbReference type="GO" id="GO:0045892">
    <property type="term" value="P:negative regulation of DNA-templated transcription"/>
    <property type="evidence" value="ECO:0007669"/>
    <property type="project" value="UniProtKB-UniRule"/>
</dbReference>
<feature type="domain" description="ATP-cone" evidence="9">
    <location>
        <begin position="72"/>
        <end position="162"/>
    </location>
</feature>
<reference evidence="10 11" key="2">
    <citation type="journal article" date="2012" name="Stand. Genomic Sci.">
        <title>Complete genome sequence of the thermophilic sulfate-reducing ocean bacterium Thermodesulfatator indicus type strain (CIR29812(T)).</title>
        <authorList>
            <person name="Anderson I."/>
            <person name="Saunders E."/>
            <person name="Lapidus A."/>
            <person name="Nolan M."/>
            <person name="Lucas S."/>
            <person name="Tice H."/>
            <person name="Del Rio T.G."/>
            <person name="Cheng J.F."/>
            <person name="Han C."/>
            <person name="Tapia R."/>
            <person name="Goodwin L.A."/>
            <person name="Pitluck S."/>
            <person name="Liolios K."/>
            <person name="Mavromatis K."/>
            <person name="Pagani I."/>
            <person name="Ivanova N."/>
            <person name="Mikhailova N."/>
            <person name="Pati A."/>
            <person name="Chen A."/>
            <person name="Palaniappan K."/>
            <person name="Land M."/>
            <person name="Hauser L."/>
            <person name="Jeffries C.D."/>
            <person name="Chang Y.J."/>
            <person name="Brambilla E.M."/>
            <person name="Rohde M."/>
            <person name="Spring S."/>
            <person name="Goker M."/>
            <person name="Detter J.C."/>
            <person name="Woyke T."/>
            <person name="Bristow J."/>
            <person name="Eisen J.A."/>
            <person name="Markowitz V."/>
            <person name="Hugenholtz P."/>
            <person name="Kyrpides N.C."/>
            <person name="Klenk H.P."/>
        </authorList>
    </citation>
    <scope>NUCLEOTIDE SEQUENCE [LARGE SCALE GENOMIC DNA]</scope>
    <source>
        <strain evidence="11">DSM 15286 / JCM 11887 / CIR29812</strain>
    </source>
</reference>
<dbReference type="PANTHER" id="PTHR30455:SF2">
    <property type="entry name" value="TRANSCRIPTIONAL REPRESSOR NRDR"/>
    <property type="match status" value="1"/>
</dbReference>
<dbReference type="AlphaFoldDB" id="F8ADR2"/>
<keyword evidence="1 8" id="KW-0678">Repressor</keyword>
<keyword evidence="7 8" id="KW-0804">Transcription</keyword>
<keyword evidence="6 8" id="KW-0238">DNA-binding</keyword>
<keyword evidence="11" id="KW-1185">Reference proteome</keyword>
<evidence type="ECO:0000313" key="10">
    <source>
        <dbReference type="EMBL" id="AEH46020.1"/>
    </source>
</evidence>
<dbReference type="HOGENOM" id="CLU_108412_0_0_0"/>
<keyword evidence="8" id="KW-0862">Zinc</keyword>
<dbReference type="Proteomes" id="UP000006793">
    <property type="component" value="Chromosome"/>
</dbReference>
<sequence length="176" mass="21083">MLCKVNQKNNFFTLVFFRIKFEFMKCPSCEHMETKVIDSRMSKDGATIRRRRECLACGYRFTTYERVEMQLPMIIKRDGRREPFVREKVIEGIKKACQKRPISMEEIESFVNELERELLESGEKEIPSTFIGEKVMAKLHEWDEVAYVRFASVYRQFQDVNEFIDQIQQLLKNKKT</sequence>
<comment type="function">
    <text evidence="8">Negatively regulates transcription of bacterial ribonucleotide reductase nrd genes and operons by binding to NrdR-boxes.</text>
</comment>
<evidence type="ECO:0000256" key="5">
    <source>
        <dbReference type="ARBA" id="ARBA00023015"/>
    </source>
</evidence>
<comment type="similarity">
    <text evidence="8">Belongs to the NrdR family.</text>
</comment>
<dbReference type="InParanoid" id="F8ADR2"/>
<dbReference type="NCBIfam" id="TIGR00244">
    <property type="entry name" value="transcriptional regulator NrdR"/>
    <property type="match status" value="1"/>
</dbReference>
<gene>
    <name evidence="8" type="primary">nrdR</name>
    <name evidence="10" type="ordered locus">Thein_2172</name>
</gene>
<protein>
    <recommendedName>
        <fullName evidence="8">Transcriptional repressor NrdR</fullName>
    </recommendedName>
</protein>
<evidence type="ECO:0000259" key="9">
    <source>
        <dbReference type="PROSITE" id="PS51161"/>
    </source>
</evidence>
<dbReference type="FunCoup" id="F8ADR2">
    <property type="interactions" value="216"/>
</dbReference>
<keyword evidence="5 8" id="KW-0805">Transcription regulation</keyword>
<dbReference type="GO" id="GO:0003677">
    <property type="term" value="F:DNA binding"/>
    <property type="evidence" value="ECO:0007669"/>
    <property type="project" value="UniProtKB-KW"/>
</dbReference>
<evidence type="ECO:0000256" key="6">
    <source>
        <dbReference type="ARBA" id="ARBA00023125"/>
    </source>
</evidence>
<name>F8ADR2_THEID</name>
<comment type="cofactor">
    <cofactor evidence="8">
        <name>Zn(2+)</name>
        <dbReference type="ChEBI" id="CHEBI:29105"/>
    </cofactor>
    <text evidence="8">Binds 1 zinc ion.</text>
</comment>
<reference evidence="11" key="1">
    <citation type="submission" date="2011-04" db="EMBL/GenBank/DDBJ databases">
        <title>The complete genome of Thermodesulfatator indicus DSM 15286.</title>
        <authorList>
            <person name="Lucas S."/>
            <person name="Copeland A."/>
            <person name="Lapidus A."/>
            <person name="Bruce D."/>
            <person name="Goodwin L."/>
            <person name="Pitluck S."/>
            <person name="Peters L."/>
            <person name="Kyrpides N."/>
            <person name="Mavromatis K."/>
            <person name="Pagani I."/>
            <person name="Ivanova N."/>
            <person name="Saunders L."/>
            <person name="Detter J.C."/>
            <person name="Tapia R."/>
            <person name="Han C."/>
            <person name="Land M."/>
            <person name="Hauser L."/>
            <person name="Markowitz V."/>
            <person name="Cheng J.-F."/>
            <person name="Hugenholtz P."/>
            <person name="Woyke T."/>
            <person name="Wu D."/>
            <person name="Spring S."/>
            <person name="Schroeder M."/>
            <person name="Brambilla E."/>
            <person name="Klenk H.-P."/>
            <person name="Eisen J.A."/>
        </authorList>
    </citation>
    <scope>NUCLEOTIDE SEQUENCE [LARGE SCALE GENOMIC DNA]</scope>
    <source>
        <strain evidence="11">DSM 15286 / JCM 11887 / CIR29812</strain>
    </source>
</reference>
<keyword evidence="4 8" id="KW-0067">ATP-binding</keyword>
<dbReference type="STRING" id="667014.Thein_2172"/>
<proteinExistence type="inferred from homology"/>
<dbReference type="HAMAP" id="MF_00440">
    <property type="entry name" value="NrdR"/>
    <property type="match status" value="1"/>
</dbReference>
<dbReference type="eggNOG" id="COG1327">
    <property type="taxonomic scope" value="Bacteria"/>
</dbReference>
<dbReference type="PaxDb" id="667014-Thein_2172"/>
<dbReference type="PANTHER" id="PTHR30455">
    <property type="entry name" value="TRANSCRIPTIONAL REPRESSOR NRDR"/>
    <property type="match status" value="1"/>
</dbReference>
<evidence type="ECO:0000256" key="4">
    <source>
        <dbReference type="ARBA" id="ARBA00022840"/>
    </source>
</evidence>
<accession>F8ADR2</accession>
<dbReference type="InterPro" id="IPR005144">
    <property type="entry name" value="ATP-cone_dom"/>
</dbReference>
<feature type="zinc finger region" evidence="8">
    <location>
        <begin position="26"/>
        <end position="57"/>
    </location>
</feature>
<dbReference type="Pfam" id="PF03477">
    <property type="entry name" value="ATP-cone"/>
    <property type="match status" value="1"/>
</dbReference>
<keyword evidence="8" id="KW-0479">Metal-binding</keyword>
<evidence type="ECO:0000313" key="11">
    <source>
        <dbReference type="Proteomes" id="UP000006793"/>
    </source>
</evidence>
<dbReference type="Pfam" id="PF22811">
    <property type="entry name" value="Zn_ribbon_NrdR"/>
    <property type="match status" value="1"/>
</dbReference>
<dbReference type="PATRIC" id="fig|667014.3.peg.2233"/>
<dbReference type="GO" id="GO:0005524">
    <property type="term" value="F:ATP binding"/>
    <property type="evidence" value="ECO:0007669"/>
    <property type="project" value="UniProtKB-UniRule"/>
</dbReference>
<organism evidence="10 11">
    <name type="scientific">Thermodesulfatator indicus (strain DSM 15286 / JCM 11887 / CIR29812)</name>
    <dbReference type="NCBI Taxonomy" id="667014"/>
    <lineage>
        <taxon>Bacteria</taxon>
        <taxon>Pseudomonadati</taxon>
        <taxon>Thermodesulfobacteriota</taxon>
        <taxon>Thermodesulfobacteria</taxon>
        <taxon>Thermodesulfobacteriales</taxon>
        <taxon>Thermodesulfatatoraceae</taxon>
        <taxon>Thermodesulfatator</taxon>
    </lineage>
</organism>
<evidence type="ECO:0000256" key="7">
    <source>
        <dbReference type="ARBA" id="ARBA00023163"/>
    </source>
</evidence>
<evidence type="ECO:0000256" key="1">
    <source>
        <dbReference type="ARBA" id="ARBA00022491"/>
    </source>
</evidence>
<dbReference type="InterPro" id="IPR055173">
    <property type="entry name" value="NrdR-like_N"/>
</dbReference>
<dbReference type="PROSITE" id="PS51161">
    <property type="entry name" value="ATP_CONE"/>
    <property type="match status" value="1"/>
</dbReference>
<dbReference type="EMBL" id="CP002683">
    <property type="protein sequence ID" value="AEH46020.1"/>
    <property type="molecule type" value="Genomic_DNA"/>
</dbReference>
<keyword evidence="3 8" id="KW-0863">Zinc-finger</keyword>